<dbReference type="SUPFAM" id="SSF103088">
    <property type="entry name" value="OmpA-like"/>
    <property type="match status" value="1"/>
</dbReference>
<protein>
    <submittedName>
        <fullName evidence="8">Outer membrane protein OmpA/peptidoglycan-associated (Lipo)protein</fullName>
    </submittedName>
</protein>
<dbReference type="KEGG" id="des:DSOUD_1910"/>
<dbReference type="PRINTS" id="PR01021">
    <property type="entry name" value="OMPADOMAIN"/>
</dbReference>
<gene>
    <name evidence="8" type="ORF">DSOUD_1910</name>
</gene>
<evidence type="ECO:0000256" key="1">
    <source>
        <dbReference type="ARBA" id="ARBA00004442"/>
    </source>
</evidence>
<dbReference type="InterPro" id="IPR006664">
    <property type="entry name" value="OMP_bac"/>
</dbReference>
<keyword evidence="2 4" id="KW-0472">Membrane</keyword>
<name>A0A0M5IZ55_9BACT</name>
<dbReference type="OrthoDB" id="5292153at2"/>
<feature type="signal peptide" evidence="6">
    <location>
        <begin position="1"/>
        <end position="23"/>
    </location>
</feature>
<dbReference type="InterPro" id="IPR036737">
    <property type="entry name" value="OmpA-like_sf"/>
</dbReference>
<dbReference type="GO" id="GO:0009279">
    <property type="term" value="C:cell outer membrane"/>
    <property type="evidence" value="ECO:0007669"/>
    <property type="project" value="UniProtKB-SubCell"/>
</dbReference>
<dbReference type="Pfam" id="PF00691">
    <property type="entry name" value="OmpA"/>
    <property type="match status" value="1"/>
</dbReference>
<keyword evidence="9" id="KW-1185">Reference proteome</keyword>
<dbReference type="PATRIC" id="fig|1603606.3.peg.2070"/>
<feature type="chain" id="PRO_5005803393" evidence="6">
    <location>
        <begin position="24"/>
        <end position="729"/>
    </location>
</feature>
<evidence type="ECO:0000259" key="7">
    <source>
        <dbReference type="PROSITE" id="PS51123"/>
    </source>
</evidence>
<dbReference type="AlphaFoldDB" id="A0A0M5IZ55"/>
<evidence type="ECO:0000256" key="3">
    <source>
        <dbReference type="ARBA" id="ARBA00023237"/>
    </source>
</evidence>
<dbReference type="STRING" id="1603606.DSOUD_1910"/>
<feature type="region of interest" description="Disordered" evidence="5">
    <location>
        <begin position="570"/>
        <end position="593"/>
    </location>
</feature>
<reference evidence="8 9" key="1">
    <citation type="submission" date="2015-07" db="EMBL/GenBank/DDBJ databases">
        <title>Isolation and Genomic Characterization of a Novel Halophilic Metal-Reducing Deltaproteobacterium from the Deep Subsurface.</title>
        <authorList>
            <person name="Badalamenti J.P."/>
            <person name="Summers Z.M."/>
            <person name="Gralnick J.A."/>
            <person name="Bond D.R."/>
        </authorList>
    </citation>
    <scope>NUCLEOTIDE SEQUENCE [LARGE SCALE GENOMIC DNA]</scope>
    <source>
        <strain evidence="8 9">WTL</strain>
    </source>
</reference>
<proteinExistence type="predicted"/>
<dbReference type="Gene3D" id="3.30.1330.60">
    <property type="entry name" value="OmpA-like domain"/>
    <property type="match status" value="1"/>
</dbReference>
<evidence type="ECO:0000256" key="4">
    <source>
        <dbReference type="PROSITE-ProRule" id="PRU00473"/>
    </source>
</evidence>
<organism evidence="8 9">
    <name type="scientific">Desulfuromonas soudanensis</name>
    <dbReference type="NCBI Taxonomy" id="1603606"/>
    <lineage>
        <taxon>Bacteria</taxon>
        <taxon>Pseudomonadati</taxon>
        <taxon>Thermodesulfobacteriota</taxon>
        <taxon>Desulfuromonadia</taxon>
        <taxon>Desulfuromonadales</taxon>
        <taxon>Desulfuromonadaceae</taxon>
        <taxon>Desulfuromonas</taxon>
    </lineage>
</organism>
<keyword evidence="6" id="KW-0732">Signal</keyword>
<feature type="domain" description="OmpA-like" evidence="7">
    <location>
        <begin position="609"/>
        <end position="724"/>
    </location>
</feature>
<dbReference type="PANTHER" id="PTHR30329">
    <property type="entry name" value="STATOR ELEMENT OF FLAGELLAR MOTOR COMPLEX"/>
    <property type="match status" value="1"/>
</dbReference>
<evidence type="ECO:0000256" key="5">
    <source>
        <dbReference type="SAM" id="MobiDB-lite"/>
    </source>
</evidence>
<dbReference type="InterPro" id="IPR006665">
    <property type="entry name" value="OmpA-like"/>
</dbReference>
<dbReference type="PROSITE" id="PS51123">
    <property type="entry name" value="OMPA_2"/>
    <property type="match status" value="1"/>
</dbReference>
<evidence type="ECO:0000256" key="2">
    <source>
        <dbReference type="ARBA" id="ARBA00023136"/>
    </source>
</evidence>
<keyword evidence="3" id="KW-0998">Cell outer membrane</keyword>
<sequence length="729" mass="75538">MHRGFSIIYLFILLTGSASGALATPTPYGETGLLTQPTAETLSAGNICVGIWANHAEFSDQGATIVPTAITLGLGTFLEAYGSYPNLLANGEESESGRGFANLGLKMKVWGGRSAPFKLAIDGQLRKSVSDNPALDGINSLSTRLIASFKSRRFGIHANGGYVTNENPPILAGGYNDQYVFGGGIELYPSERFRVIAEMESQSKLIDSMEGRQEAMLGVQYFVSPHLTFNLGAGIGLSDASPDYRGLVGFSTCQGIGTYQKPIPTIVPVDEEAVADEDKEPVKVIKVRTLTPLAIRTAPKPVEPVGQFEIPVESPAEEVVLPLEERLLVPGTNRLLAAPIVPIQPLMAVAPIDAVPEESAAIAADTPEGIVEPAQEPAPAVETLPVAEVVPGVVASESPAISSSVAAATSLVKIASAAIETAAVAAAPVVSAPVAVVAAPGAAVNTPNLAPAPVIAAPAAVVEPVVSPAPLVEETSAAPEPMAGAAAEPMAAVPPVAVDLPVPTADPVVETQSAPEIQIASSPLPATAPAAGIEPPPTELAAVPSPAPALSIPERTEVSGVPFEAISATAPAPGLGMPTAAEPPEVGPGPTVQATPAVTEQSIEAVVYRKFRLQEVTFGTNQWKVSQEGMAALAMVAEQLRKEKKEFLLRVDGHTDSLGSDNYNDKLSLQRSITIATNMVVHNGFDPARLFVKGFGESKPIAPNDSAEGKAKNRRVEILVLLPKKVPVQ</sequence>
<evidence type="ECO:0000313" key="8">
    <source>
        <dbReference type="EMBL" id="ALC16681.1"/>
    </source>
</evidence>
<dbReference type="InterPro" id="IPR050330">
    <property type="entry name" value="Bact_OuterMem_StrucFunc"/>
</dbReference>
<comment type="subcellular location">
    <subcellularLocation>
        <location evidence="1">Cell outer membrane</location>
    </subcellularLocation>
</comment>
<dbReference type="CDD" id="cd07185">
    <property type="entry name" value="OmpA_C-like"/>
    <property type="match status" value="1"/>
</dbReference>
<accession>A0A0M5IZ55</accession>
<dbReference type="PANTHER" id="PTHR30329:SF21">
    <property type="entry name" value="LIPOPROTEIN YIAD-RELATED"/>
    <property type="match status" value="1"/>
</dbReference>
<dbReference type="Proteomes" id="UP000057158">
    <property type="component" value="Chromosome"/>
</dbReference>
<evidence type="ECO:0000313" key="9">
    <source>
        <dbReference type="Proteomes" id="UP000057158"/>
    </source>
</evidence>
<dbReference type="RefSeq" id="WP_053550757.1">
    <property type="nucleotide sequence ID" value="NZ_CP010802.1"/>
</dbReference>
<dbReference type="EMBL" id="CP010802">
    <property type="protein sequence ID" value="ALC16681.1"/>
    <property type="molecule type" value="Genomic_DNA"/>
</dbReference>
<evidence type="ECO:0000256" key="6">
    <source>
        <dbReference type="SAM" id="SignalP"/>
    </source>
</evidence>